<feature type="compositionally biased region" description="Basic and acidic residues" evidence="1">
    <location>
        <begin position="124"/>
        <end position="140"/>
    </location>
</feature>
<proteinExistence type="predicted"/>
<feature type="domain" description="G" evidence="2">
    <location>
        <begin position="416"/>
        <end position="501"/>
    </location>
</feature>
<feature type="non-terminal residue" evidence="3">
    <location>
        <position position="1"/>
    </location>
</feature>
<dbReference type="InterPro" id="IPR027417">
    <property type="entry name" value="P-loop_NTPase"/>
</dbReference>
<keyword evidence="4" id="KW-1185">Reference proteome</keyword>
<reference evidence="3" key="1">
    <citation type="submission" date="2023-06" db="EMBL/GenBank/DDBJ databases">
        <authorList>
            <person name="Delattre M."/>
        </authorList>
    </citation>
    <scope>NUCLEOTIDE SEQUENCE</scope>
    <source>
        <strain evidence="3">AF72</strain>
    </source>
</reference>
<dbReference type="PANTHER" id="PTHR32046:SF11">
    <property type="entry name" value="IMMUNE-ASSOCIATED NUCLEOTIDE-BINDING PROTEIN 10-LIKE"/>
    <property type="match status" value="1"/>
</dbReference>
<dbReference type="Gene3D" id="3.40.50.300">
    <property type="entry name" value="P-loop containing nucleotide triphosphate hydrolases"/>
    <property type="match status" value="1"/>
</dbReference>
<feature type="compositionally biased region" description="Basic and acidic residues" evidence="1">
    <location>
        <begin position="47"/>
        <end position="64"/>
    </location>
</feature>
<evidence type="ECO:0000313" key="3">
    <source>
        <dbReference type="EMBL" id="CAJ0583819.1"/>
    </source>
</evidence>
<evidence type="ECO:0000259" key="2">
    <source>
        <dbReference type="Pfam" id="PF01926"/>
    </source>
</evidence>
<comment type="caution">
    <text evidence="3">The sequence shown here is derived from an EMBL/GenBank/DDBJ whole genome shotgun (WGS) entry which is preliminary data.</text>
</comment>
<feature type="region of interest" description="Disordered" evidence="1">
    <location>
        <begin position="111"/>
        <end position="149"/>
    </location>
</feature>
<gene>
    <name evidence="3" type="ORF">MSPICULIGERA_LOCUS21888</name>
</gene>
<dbReference type="SUPFAM" id="SSF52540">
    <property type="entry name" value="P-loop containing nucleoside triphosphate hydrolases"/>
    <property type="match status" value="1"/>
</dbReference>
<dbReference type="EMBL" id="CATQJA010002665">
    <property type="protein sequence ID" value="CAJ0583819.1"/>
    <property type="molecule type" value="Genomic_DNA"/>
</dbReference>
<dbReference type="AlphaFoldDB" id="A0AA36GAC4"/>
<feature type="region of interest" description="Disordered" evidence="1">
    <location>
        <begin position="47"/>
        <end position="73"/>
    </location>
</feature>
<feature type="region of interest" description="Disordered" evidence="1">
    <location>
        <begin position="330"/>
        <end position="368"/>
    </location>
</feature>
<dbReference type="GO" id="GO:0005525">
    <property type="term" value="F:GTP binding"/>
    <property type="evidence" value="ECO:0007669"/>
    <property type="project" value="InterPro"/>
</dbReference>
<feature type="compositionally biased region" description="Polar residues" evidence="1">
    <location>
        <begin position="286"/>
        <end position="300"/>
    </location>
</feature>
<evidence type="ECO:0000256" key="1">
    <source>
        <dbReference type="SAM" id="MobiDB-lite"/>
    </source>
</evidence>
<name>A0AA36GAC4_9BILA</name>
<dbReference type="Pfam" id="PF01926">
    <property type="entry name" value="MMR_HSR1"/>
    <property type="match status" value="1"/>
</dbReference>
<feature type="compositionally biased region" description="Basic residues" evidence="1">
    <location>
        <begin position="331"/>
        <end position="345"/>
    </location>
</feature>
<sequence>MASAADINLDDIFGAPPSHPAAALATESNGFNHTYTSESRYESHFERHDSAVTTESSRHSEMSRHSTHSNVGYHNAHPIFKSVTLAPVEYTTNPRSYEAEALHHLDHLDQDLAAHPEPPSPAPQDHHDVFHPPGRDRVHTGDSTLSGRTESTIKDHESEEYDTVAQLEPRKPAVTDFNRRFSTLTIDSQISTAETRFGDFDVHDRDGKMNSQDLTLEHNEVAYERPKKKKQAPAAASVTAPVHTGDTWRLNKLNSEILEAKRVEALLEERVRLEKLELEALRQRQTHAGKTPSRNSSRTNSENHRRPSDHVYDEPYYDLADLHHSQQNNHQIHHNNNHHHHHHSRTNSTATSVPASIGKRSTKSSDSIIEEEVKISHLAASVRHHGHQVHGYAKNPKVRKFVFGGEQAPTADDKTVLLFGPAGSGKSSLIDSMLDYLYDVKRENPFRFVVSQHHAPTTELTAYEFNNTVLPFKFTIVDTPGIPDVKGTKTCSSLIQHWLKNELLAAGAFRLDAISIVLRHDEVNLGWPFIYELAAVRQMFGGDLKTNVLPIVTHSEVLPQPLAIRSLAQANISFVEYYKVNNAGFSPDPAGLSKLKHQLFHKHGMASLENYFKDLQEMIHPLLAVLRNSHQSPKSPVFETADLY</sequence>
<feature type="region of interest" description="Disordered" evidence="1">
    <location>
        <begin position="282"/>
        <end position="312"/>
    </location>
</feature>
<dbReference type="Proteomes" id="UP001177023">
    <property type="component" value="Unassembled WGS sequence"/>
</dbReference>
<accession>A0AA36GAC4</accession>
<protein>
    <recommendedName>
        <fullName evidence="2">G domain-containing protein</fullName>
    </recommendedName>
</protein>
<dbReference type="CDD" id="cd00882">
    <property type="entry name" value="Ras_like_GTPase"/>
    <property type="match status" value="1"/>
</dbReference>
<dbReference type="InterPro" id="IPR006073">
    <property type="entry name" value="GTP-bd"/>
</dbReference>
<feature type="compositionally biased region" description="Basic and acidic residues" evidence="1">
    <location>
        <begin position="301"/>
        <end position="312"/>
    </location>
</feature>
<evidence type="ECO:0000313" key="4">
    <source>
        <dbReference type="Proteomes" id="UP001177023"/>
    </source>
</evidence>
<organism evidence="3 4">
    <name type="scientific">Mesorhabditis spiculigera</name>
    <dbReference type="NCBI Taxonomy" id="96644"/>
    <lineage>
        <taxon>Eukaryota</taxon>
        <taxon>Metazoa</taxon>
        <taxon>Ecdysozoa</taxon>
        <taxon>Nematoda</taxon>
        <taxon>Chromadorea</taxon>
        <taxon>Rhabditida</taxon>
        <taxon>Rhabditina</taxon>
        <taxon>Rhabditomorpha</taxon>
        <taxon>Rhabditoidea</taxon>
        <taxon>Rhabditidae</taxon>
        <taxon>Mesorhabditinae</taxon>
        <taxon>Mesorhabditis</taxon>
    </lineage>
</organism>
<dbReference type="PANTHER" id="PTHR32046">
    <property type="entry name" value="G DOMAIN-CONTAINING PROTEIN"/>
    <property type="match status" value="1"/>
</dbReference>